<dbReference type="PANTHER" id="PTHR47554">
    <property type="entry name" value="SORTING NEXIN MVP1"/>
    <property type="match status" value="1"/>
</dbReference>
<dbReference type="InterPro" id="IPR027267">
    <property type="entry name" value="AH/BAR_dom_sf"/>
</dbReference>
<dbReference type="Pfam" id="PF00787">
    <property type="entry name" value="PX"/>
    <property type="match status" value="1"/>
</dbReference>
<dbReference type="InterPro" id="IPR045734">
    <property type="entry name" value="Snx8_BAR_dom"/>
</dbReference>
<evidence type="ECO:0000313" key="13">
    <source>
        <dbReference type="EMBL" id="KAF2398582.1"/>
    </source>
</evidence>
<dbReference type="CDD" id="cd06866">
    <property type="entry name" value="PX_SNX8_Mvp1p_like"/>
    <property type="match status" value="1"/>
</dbReference>
<evidence type="ECO:0000256" key="3">
    <source>
        <dbReference type="ARBA" id="ARBA00004496"/>
    </source>
</evidence>
<dbReference type="GO" id="GO:0042147">
    <property type="term" value="P:retrograde transport, endosome to Golgi"/>
    <property type="evidence" value="ECO:0007669"/>
    <property type="project" value="InterPro"/>
</dbReference>
<evidence type="ECO:0000256" key="7">
    <source>
        <dbReference type="ARBA" id="ARBA00022490"/>
    </source>
</evidence>
<dbReference type="InterPro" id="IPR035704">
    <property type="entry name" value="SNX8/Mvp1_PX"/>
</dbReference>
<evidence type="ECO:0000256" key="10">
    <source>
        <dbReference type="ARBA" id="ARBA00072009"/>
    </source>
</evidence>
<dbReference type="InterPro" id="IPR028662">
    <property type="entry name" value="SNX8/Mvp1"/>
</dbReference>
<evidence type="ECO:0000256" key="11">
    <source>
        <dbReference type="SAM" id="MobiDB-lite"/>
    </source>
</evidence>
<evidence type="ECO:0000256" key="1">
    <source>
        <dbReference type="ARBA" id="ARBA00002474"/>
    </source>
</evidence>
<dbReference type="PROSITE" id="PS50195">
    <property type="entry name" value="PX"/>
    <property type="match status" value="1"/>
</dbReference>
<feature type="domain" description="PX" evidence="12">
    <location>
        <begin position="342"/>
        <end position="456"/>
    </location>
</feature>
<dbReference type="GO" id="GO:0006623">
    <property type="term" value="P:protein targeting to vacuole"/>
    <property type="evidence" value="ECO:0007669"/>
    <property type="project" value="TreeGrafter"/>
</dbReference>
<dbReference type="Proteomes" id="UP000799640">
    <property type="component" value="Unassembled WGS sequence"/>
</dbReference>
<dbReference type="GO" id="GO:0032266">
    <property type="term" value="F:phosphatidylinositol-3-phosphate binding"/>
    <property type="evidence" value="ECO:0007669"/>
    <property type="project" value="TreeGrafter"/>
</dbReference>
<comment type="function">
    <text evidence="1">Required for vacuolar protein sorting.</text>
</comment>
<keyword evidence="7" id="KW-0963">Cytoplasm</keyword>
<dbReference type="GO" id="GO:0005829">
    <property type="term" value="C:cytosol"/>
    <property type="evidence" value="ECO:0007669"/>
    <property type="project" value="GOC"/>
</dbReference>
<dbReference type="InterPro" id="IPR036871">
    <property type="entry name" value="PX_dom_sf"/>
</dbReference>
<keyword evidence="8" id="KW-0653">Protein transport</keyword>
<dbReference type="FunFam" id="1.20.1270.60:FF:000072">
    <property type="entry name" value="Sorting nexin MVP1"/>
    <property type="match status" value="1"/>
</dbReference>
<dbReference type="AlphaFoldDB" id="A0A6G1HRF5"/>
<evidence type="ECO:0000256" key="8">
    <source>
        <dbReference type="ARBA" id="ARBA00022927"/>
    </source>
</evidence>
<evidence type="ECO:0000256" key="2">
    <source>
        <dbReference type="ARBA" id="ARBA00004287"/>
    </source>
</evidence>
<protein>
    <recommendedName>
        <fullName evidence="5">Sorting nexin MVP1</fullName>
    </recommendedName>
    <alternativeName>
        <fullName evidence="10">Sorting nexin mvp1</fullName>
    </alternativeName>
</protein>
<dbReference type="SUPFAM" id="SSF64268">
    <property type="entry name" value="PX domain"/>
    <property type="match status" value="1"/>
</dbReference>
<dbReference type="EMBL" id="ML996699">
    <property type="protein sequence ID" value="KAF2398582.1"/>
    <property type="molecule type" value="Genomic_DNA"/>
</dbReference>
<name>A0A6G1HRF5_9PEZI</name>
<dbReference type="Pfam" id="PF19566">
    <property type="entry name" value="Snx8_BAR_dom"/>
    <property type="match status" value="1"/>
</dbReference>
<evidence type="ECO:0000259" key="12">
    <source>
        <dbReference type="PROSITE" id="PS50195"/>
    </source>
</evidence>
<dbReference type="OrthoDB" id="10064318at2759"/>
<dbReference type="GO" id="GO:0005768">
    <property type="term" value="C:endosome"/>
    <property type="evidence" value="ECO:0007669"/>
    <property type="project" value="TreeGrafter"/>
</dbReference>
<comment type="similarity">
    <text evidence="4">Belongs to the sorting nexin family.</text>
</comment>
<feature type="region of interest" description="Disordered" evidence="11">
    <location>
        <begin position="1"/>
        <end position="63"/>
    </location>
</feature>
<dbReference type="FunFam" id="3.30.1520.10:FF:000037">
    <property type="entry name" value="Sorting nexin mvp-1"/>
    <property type="match status" value="1"/>
</dbReference>
<keyword evidence="14" id="KW-1185">Reference proteome</keyword>
<keyword evidence="6" id="KW-0813">Transport</keyword>
<gene>
    <name evidence="13" type="ORF">EJ06DRAFT_512586</name>
</gene>
<evidence type="ECO:0000256" key="9">
    <source>
        <dbReference type="ARBA" id="ARBA00023136"/>
    </source>
</evidence>
<dbReference type="GO" id="GO:0016020">
    <property type="term" value="C:membrane"/>
    <property type="evidence" value="ECO:0007669"/>
    <property type="project" value="UniProtKB-SubCell"/>
</dbReference>
<dbReference type="Gene3D" id="1.20.1270.60">
    <property type="entry name" value="Arfaptin homology (AH) domain/BAR domain"/>
    <property type="match status" value="1"/>
</dbReference>
<sequence length="720" mass="78321">MSLFGDFPDDGPAQQSATLFAVDQPRSRSAGLFDDERPAPNRTSSGGLFDDSTEGADPWALPSSKRVGRGALVKTLLPASDVPPSYAQAFEAVNEHGTVGFDVAQRLVDESGLPSGTQQTIMGILRPEGGESSHKLERGEFNVLLALIGLAQEGEEATLDSVDDHRRNLPRPNLSIFPTDLAPREPSPEPVPARPATPPKRPETTTSATSPVAPRTVRQTSFGLPENDPWASPDMHRGHTHSASVPYVNGASMASAPNLPIRTTSAFTTAASPAANAPARPPSSGEPGWGGYPASSNESFRGSSLEGRGAGSFAERPGGFGGPGGSEPSTRAPPVPRSLGGEEVIAVTSIAEKEGLLFFQHRNYLVASARRNSRVVRRYSDFVWLLDCLHKRYPFRQLPLLPPKAVTINGNYLATDNSFAEKRRRGLVRFTNALVRHPVLGQEQLVVMFLTVPTELAVWRKQATISVQEEFTGKPLPPGLEDSLPPTLQDVFEQVRVGVRRSAELYITLCNLLERLTKRNEGLAAEHMRFAAALGALAETSNDTYAVASDDVPALNAGLGAAARHLGQAKALLEDEARAWDEGVLEDCKRQRDCLVSVRDMFDRRDRLDRDNIPQLEKRIASAEARLQVLRERPEVGKEGEAQKVADGIIRDKGSIAAQHARSVFIRECIRDELAFFMGSQYHVGRLHQDWAAERVKYAELQADNWRGLADEVEGMPTGE</sequence>
<evidence type="ECO:0000256" key="5">
    <source>
        <dbReference type="ARBA" id="ARBA00014268"/>
    </source>
</evidence>
<reference evidence="13" key="1">
    <citation type="journal article" date="2020" name="Stud. Mycol.">
        <title>101 Dothideomycetes genomes: a test case for predicting lifestyles and emergence of pathogens.</title>
        <authorList>
            <person name="Haridas S."/>
            <person name="Albert R."/>
            <person name="Binder M."/>
            <person name="Bloem J."/>
            <person name="Labutti K."/>
            <person name="Salamov A."/>
            <person name="Andreopoulos B."/>
            <person name="Baker S."/>
            <person name="Barry K."/>
            <person name="Bills G."/>
            <person name="Bluhm B."/>
            <person name="Cannon C."/>
            <person name="Castanera R."/>
            <person name="Culley D."/>
            <person name="Daum C."/>
            <person name="Ezra D."/>
            <person name="Gonzalez J."/>
            <person name="Henrissat B."/>
            <person name="Kuo A."/>
            <person name="Liang C."/>
            <person name="Lipzen A."/>
            <person name="Lutzoni F."/>
            <person name="Magnuson J."/>
            <person name="Mondo S."/>
            <person name="Nolan M."/>
            <person name="Ohm R."/>
            <person name="Pangilinan J."/>
            <person name="Park H.-J."/>
            <person name="Ramirez L."/>
            <person name="Alfaro M."/>
            <person name="Sun H."/>
            <person name="Tritt A."/>
            <person name="Yoshinaga Y."/>
            <person name="Zwiers L.-H."/>
            <person name="Turgeon B."/>
            <person name="Goodwin S."/>
            <person name="Spatafora J."/>
            <person name="Crous P."/>
            <person name="Grigoriev I."/>
        </authorList>
    </citation>
    <scope>NUCLEOTIDE SEQUENCE</scope>
    <source>
        <strain evidence="13">CBS 262.69</strain>
    </source>
</reference>
<proteinExistence type="inferred from homology"/>
<evidence type="ECO:0000256" key="4">
    <source>
        <dbReference type="ARBA" id="ARBA00010883"/>
    </source>
</evidence>
<organism evidence="13 14">
    <name type="scientific">Trichodelitschia bisporula</name>
    <dbReference type="NCBI Taxonomy" id="703511"/>
    <lineage>
        <taxon>Eukaryota</taxon>
        <taxon>Fungi</taxon>
        <taxon>Dikarya</taxon>
        <taxon>Ascomycota</taxon>
        <taxon>Pezizomycotina</taxon>
        <taxon>Dothideomycetes</taxon>
        <taxon>Dothideomycetes incertae sedis</taxon>
        <taxon>Phaeotrichales</taxon>
        <taxon>Phaeotrichaceae</taxon>
        <taxon>Trichodelitschia</taxon>
    </lineage>
</organism>
<dbReference type="Gene3D" id="3.30.1520.10">
    <property type="entry name" value="Phox-like domain"/>
    <property type="match status" value="1"/>
</dbReference>
<evidence type="ECO:0000313" key="14">
    <source>
        <dbReference type="Proteomes" id="UP000799640"/>
    </source>
</evidence>
<dbReference type="CDD" id="cd07597">
    <property type="entry name" value="BAR_SNX8"/>
    <property type="match status" value="1"/>
</dbReference>
<feature type="region of interest" description="Disordered" evidence="11">
    <location>
        <begin position="270"/>
        <end position="338"/>
    </location>
</feature>
<accession>A0A6G1HRF5</accession>
<evidence type="ECO:0000256" key="6">
    <source>
        <dbReference type="ARBA" id="ARBA00022448"/>
    </source>
</evidence>
<comment type="subcellular location">
    <subcellularLocation>
        <location evidence="3">Cytoplasm</location>
    </subcellularLocation>
    <subcellularLocation>
        <location evidence="2">Membrane</location>
        <topology evidence="2">Peripheral membrane protein</topology>
        <orientation evidence="2">Cytoplasmic side</orientation>
    </subcellularLocation>
</comment>
<dbReference type="SMART" id="SM00312">
    <property type="entry name" value="PX"/>
    <property type="match status" value="1"/>
</dbReference>
<dbReference type="PANTHER" id="PTHR47554:SF1">
    <property type="entry name" value="SORTING NEXIN MVP1"/>
    <property type="match status" value="1"/>
</dbReference>
<feature type="region of interest" description="Disordered" evidence="11">
    <location>
        <begin position="159"/>
        <end position="243"/>
    </location>
</feature>
<feature type="compositionally biased region" description="Pro residues" evidence="11">
    <location>
        <begin position="188"/>
        <end position="199"/>
    </location>
</feature>
<dbReference type="InterPro" id="IPR001683">
    <property type="entry name" value="PX_dom"/>
</dbReference>
<keyword evidence="9" id="KW-0472">Membrane</keyword>